<accession>A0A6N7XSL3</accession>
<sequence>MPMTEAELVNVFRALADENRLTVVRSLAGRGEMCACQLLDGLDISQPTLSHHMRVLCDCGLVRCRRQGRWCYYSIDPRVAHGLSDFFGGIPEPGGDDRSTSRRCCE</sequence>
<dbReference type="PANTHER" id="PTHR33154">
    <property type="entry name" value="TRANSCRIPTIONAL REGULATOR, ARSR FAMILY"/>
    <property type="match status" value="1"/>
</dbReference>
<dbReference type="InterPro" id="IPR036390">
    <property type="entry name" value="WH_DNA-bd_sf"/>
</dbReference>
<dbReference type="CDD" id="cd00090">
    <property type="entry name" value="HTH_ARSR"/>
    <property type="match status" value="1"/>
</dbReference>
<dbReference type="Gene3D" id="1.10.10.10">
    <property type="entry name" value="Winged helix-like DNA-binding domain superfamily/Winged helix DNA-binding domain"/>
    <property type="match status" value="1"/>
</dbReference>
<dbReference type="NCBIfam" id="NF033788">
    <property type="entry name" value="HTH_metalloreg"/>
    <property type="match status" value="1"/>
</dbReference>
<organism evidence="5 6">
    <name type="scientific">Olsenella porci</name>
    <dbReference type="NCBI Taxonomy" id="2652279"/>
    <lineage>
        <taxon>Bacteria</taxon>
        <taxon>Bacillati</taxon>
        <taxon>Actinomycetota</taxon>
        <taxon>Coriobacteriia</taxon>
        <taxon>Coriobacteriales</taxon>
        <taxon>Atopobiaceae</taxon>
        <taxon>Olsenella</taxon>
    </lineage>
</organism>
<dbReference type="InterPro" id="IPR011991">
    <property type="entry name" value="ArsR-like_HTH"/>
</dbReference>
<keyword evidence="6" id="KW-1185">Reference proteome</keyword>
<dbReference type="SMART" id="SM00418">
    <property type="entry name" value="HTH_ARSR"/>
    <property type="match status" value="1"/>
</dbReference>
<dbReference type="Pfam" id="PF01022">
    <property type="entry name" value="HTH_5"/>
    <property type="match status" value="1"/>
</dbReference>
<evidence type="ECO:0000256" key="3">
    <source>
        <dbReference type="ARBA" id="ARBA00023163"/>
    </source>
</evidence>
<dbReference type="InterPro" id="IPR036388">
    <property type="entry name" value="WH-like_DNA-bd_sf"/>
</dbReference>
<dbReference type="Proteomes" id="UP000469325">
    <property type="component" value="Unassembled WGS sequence"/>
</dbReference>
<reference evidence="5 6" key="1">
    <citation type="submission" date="2019-08" db="EMBL/GenBank/DDBJ databases">
        <title>In-depth cultivation of the pig gut microbiome towards novel bacterial diversity and tailored functional studies.</title>
        <authorList>
            <person name="Wylensek D."/>
            <person name="Hitch T.C.A."/>
            <person name="Clavel T."/>
        </authorList>
    </citation>
    <scope>NUCLEOTIDE SEQUENCE [LARGE SCALE GENOMIC DNA]</scope>
    <source>
        <strain evidence="5 6">CA-Schmier-601-WT-1</strain>
    </source>
</reference>
<gene>
    <name evidence="5" type="ORF">FYJ68_07340</name>
</gene>
<dbReference type="SUPFAM" id="SSF46785">
    <property type="entry name" value="Winged helix' DNA-binding domain"/>
    <property type="match status" value="1"/>
</dbReference>
<evidence type="ECO:0000259" key="4">
    <source>
        <dbReference type="PROSITE" id="PS50987"/>
    </source>
</evidence>
<dbReference type="PROSITE" id="PS50987">
    <property type="entry name" value="HTH_ARSR_2"/>
    <property type="match status" value="1"/>
</dbReference>
<dbReference type="InterPro" id="IPR051081">
    <property type="entry name" value="HTH_MetalResp_TranReg"/>
</dbReference>
<dbReference type="GO" id="GO:0003677">
    <property type="term" value="F:DNA binding"/>
    <property type="evidence" value="ECO:0007669"/>
    <property type="project" value="UniProtKB-KW"/>
</dbReference>
<evidence type="ECO:0000313" key="5">
    <source>
        <dbReference type="EMBL" id="MST72919.1"/>
    </source>
</evidence>
<evidence type="ECO:0000313" key="6">
    <source>
        <dbReference type="Proteomes" id="UP000469325"/>
    </source>
</evidence>
<proteinExistence type="predicted"/>
<evidence type="ECO:0000256" key="2">
    <source>
        <dbReference type="ARBA" id="ARBA00023125"/>
    </source>
</evidence>
<dbReference type="GO" id="GO:0003700">
    <property type="term" value="F:DNA-binding transcription factor activity"/>
    <property type="evidence" value="ECO:0007669"/>
    <property type="project" value="InterPro"/>
</dbReference>
<keyword evidence="1" id="KW-0805">Transcription regulation</keyword>
<dbReference type="InterPro" id="IPR001845">
    <property type="entry name" value="HTH_ArsR_DNA-bd_dom"/>
</dbReference>
<keyword evidence="3" id="KW-0804">Transcription</keyword>
<evidence type="ECO:0000256" key="1">
    <source>
        <dbReference type="ARBA" id="ARBA00023015"/>
    </source>
</evidence>
<name>A0A6N7XSL3_9ACTN</name>
<dbReference type="EMBL" id="VUNC01000005">
    <property type="protein sequence ID" value="MST72919.1"/>
    <property type="molecule type" value="Genomic_DNA"/>
</dbReference>
<protein>
    <submittedName>
        <fullName evidence="5">Helix-turn-helix transcriptional regulator</fullName>
    </submittedName>
</protein>
<dbReference type="PRINTS" id="PR00778">
    <property type="entry name" value="HTHARSR"/>
</dbReference>
<comment type="caution">
    <text evidence="5">The sequence shown here is derived from an EMBL/GenBank/DDBJ whole genome shotgun (WGS) entry which is preliminary data.</text>
</comment>
<dbReference type="PANTHER" id="PTHR33154:SF18">
    <property type="entry name" value="ARSENICAL RESISTANCE OPERON REPRESSOR"/>
    <property type="match status" value="1"/>
</dbReference>
<keyword evidence="2" id="KW-0238">DNA-binding</keyword>
<feature type="domain" description="HTH arsR-type" evidence="4">
    <location>
        <begin position="1"/>
        <end position="94"/>
    </location>
</feature>
<dbReference type="AlphaFoldDB" id="A0A6N7XSL3"/>